<evidence type="ECO:0000256" key="5">
    <source>
        <dbReference type="ARBA" id="ARBA00022824"/>
    </source>
</evidence>
<feature type="transmembrane region" description="Helical" evidence="9">
    <location>
        <begin position="80"/>
        <end position="104"/>
    </location>
</feature>
<reference evidence="10" key="1">
    <citation type="submission" date="2015-07" db="EMBL/GenBank/DDBJ databases">
        <title>Transcriptome Assembly of Anthurium amnicola.</title>
        <authorList>
            <person name="Suzuki J."/>
        </authorList>
    </citation>
    <scope>NUCLEOTIDE SEQUENCE</scope>
</reference>
<feature type="transmembrane region" description="Helical" evidence="9">
    <location>
        <begin position="184"/>
        <end position="202"/>
    </location>
</feature>
<keyword evidence="5" id="KW-0256">Endoplasmic reticulum</keyword>
<keyword evidence="6 9" id="KW-1133">Transmembrane helix</keyword>
<evidence type="ECO:0000256" key="7">
    <source>
        <dbReference type="ARBA" id="ARBA00023136"/>
    </source>
</evidence>
<organism evidence="10">
    <name type="scientific">Anthurium amnicola</name>
    <dbReference type="NCBI Taxonomy" id="1678845"/>
    <lineage>
        <taxon>Eukaryota</taxon>
        <taxon>Viridiplantae</taxon>
        <taxon>Streptophyta</taxon>
        <taxon>Embryophyta</taxon>
        <taxon>Tracheophyta</taxon>
        <taxon>Spermatophyta</taxon>
        <taxon>Magnoliopsida</taxon>
        <taxon>Liliopsida</taxon>
        <taxon>Araceae</taxon>
        <taxon>Pothoideae</taxon>
        <taxon>Potheae</taxon>
        <taxon>Anthurium</taxon>
    </lineage>
</organism>
<evidence type="ECO:0000256" key="2">
    <source>
        <dbReference type="ARBA" id="ARBA00004687"/>
    </source>
</evidence>
<keyword evidence="3" id="KW-0337">GPI-anchor biosynthesis</keyword>
<comment type="subcellular location">
    <subcellularLocation>
        <location evidence="1">Endoplasmic reticulum membrane</location>
        <topology evidence="1">Multi-pass membrane protein</topology>
    </subcellularLocation>
</comment>
<feature type="region of interest" description="Disordered" evidence="8">
    <location>
        <begin position="1"/>
        <end position="38"/>
    </location>
</feature>
<feature type="transmembrane region" description="Helical" evidence="9">
    <location>
        <begin position="116"/>
        <end position="138"/>
    </location>
</feature>
<dbReference type="GO" id="GO:0005789">
    <property type="term" value="C:endoplasmic reticulum membrane"/>
    <property type="evidence" value="ECO:0007669"/>
    <property type="project" value="UniProtKB-SubCell"/>
</dbReference>
<accession>A0A1D1Z3N4</accession>
<evidence type="ECO:0000256" key="9">
    <source>
        <dbReference type="SAM" id="Phobius"/>
    </source>
</evidence>
<keyword evidence="7 9" id="KW-0472">Membrane</keyword>
<dbReference type="GO" id="GO:0006506">
    <property type="term" value="P:GPI anchor biosynthetic process"/>
    <property type="evidence" value="ECO:0007669"/>
    <property type="project" value="UniProtKB-UniPathway"/>
</dbReference>
<dbReference type="InterPro" id="IPR009580">
    <property type="entry name" value="GPI_biosynthesis_protein_Pig-F"/>
</dbReference>
<dbReference type="UniPathway" id="UPA00196"/>
<feature type="transmembrane region" description="Helical" evidence="9">
    <location>
        <begin position="150"/>
        <end position="178"/>
    </location>
</feature>
<feature type="non-terminal residue" evidence="10">
    <location>
        <position position="1"/>
    </location>
</feature>
<evidence type="ECO:0000256" key="1">
    <source>
        <dbReference type="ARBA" id="ARBA00004477"/>
    </source>
</evidence>
<sequence length="289" mass="31588">EKHSYARTTPSLPPRRRQTPRPPRAPSRTSVPVPGSGSRDCRAHLHLTIIYKYSLSPRLLPPHSSPSSRRVGEKTMGGDSIGASTAFSVHLFCGLGLAAAYWIATHVYSSSLVADPVRLLLLLSAVESPVVILAYSLVRSDHGRTSFLKAIARGLLGLPVGALLNAFGAIVLGAPIWIEYWTRTISWSLLMSLFTFVPAVCVHGFSREDWQHILALSKISGALNYMVSLPGYGAVIGAWFGAWPMPLDWERPWQEWPICVTYGAVLGHMIGVLASLLFILSGKAHEKRD</sequence>
<keyword evidence="4 9" id="KW-0812">Transmembrane</keyword>
<gene>
    <name evidence="10" type="primary">SPCC1450.15_0</name>
    <name evidence="10" type="ORF">g.44760</name>
</gene>
<dbReference type="AlphaFoldDB" id="A0A1D1Z3N4"/>
<evidence type="ECO:0000313" key="10">
    <source>
        <dbReference type="EMBL" id="JAT61491.1"/>
    </source>
</evidence>
<evidence type="ECO:0000256" key="6">
    <source>
        <dbReference type="ARBA" id="ARBA00022989"/>
    </source>
</evidence>
<dbReference type="EMBL" id="GDJX01006445">
    <property type="protein sequence ID" value="JAT61491.1"/>
    <property type="molecule type" value="Transcribed_RNA"/>
</dbReference>
<evidence type="ECO:0000256" key="3">
    <source>
        <dbReference type="ARBA" id="ARBA00022502"/>
    </source>
</evidence>
<proteinExistence type="predicted"/>
<protein>
    <submittedName>
        <fullName evidence="10">Uncharacterized protein C1450.15</fullName>
    </submittedName>
</protein>
<comment type="pathway">
    <text evidence="2">Glycolipid biosynthesis; glycosylphosphatidylinositol-anchor biosynthesis.</text>
</comment>
<feature type="transmembrane region" description="Helical" evidence="9">
    <location>
        <begin position="222"/>
        <end position="240"/>
    </location>
</feature>
<evidence type="ECO:0000256" key="4">
    <source>
        <dbReference type="ARBA" id="ARBA00022692"/>
    </source>
</evidence>
<name>A0A1D1Z3N4_9ARAE</name>
<evidence type="ECO:0000256" key="8">
    <source>
        <dbReference type="SAM" id="MobiDB-lite"/>
    </source>
</evidence>
<dbReference type="Pfam" id="PF06699">
    <property type="entry name" value="PIG-F"/>
    <property type="match status" value="1"/>
</dbReference>
<feature type="transmembrane region" description="Helical" evidence="9">
    <location>
        <begin position="260"/>
        <end position="280"/>
    </location>
</feature>